<evidence type="ECO:0000313" key="6">
    <source>
        <dbReference type="EMBL" id="JAT37901.1"/>
    </source>
</evidence>
<feature type="compositionally biased region" description="Polar residues" evidence="4">
    <location>
        <begin position="1"/>
        <end position="24"/>
    </location>
</feature>
<feature type="non-terminal residue" evidence="6">
    <location>
        <position position="1"/>
    </location>
</feature>
<keyword evidence="3" id="KW-1015">Disulfide bond</keyword>
<dbReference type="Pfam" id="PF23093">
    <property type="entry name" value="GBD_Tenm3"/>
    <property type="match status" value="1"/>
</dbReference>
<dbReference type="PANTHER" id="PTHR11219">
    <property type="entry name" value="TENEURIN AND N-ACETYLGLUCOSAMINE-1-PHOSPHODIESTER ALPHA-N-ACETYLGLUCOSAMINIDASE"/>
    <property type="match status" value="1"/>
</dbReference>
<dbReference type="AlphaFoldDB" id="A0A1B6MPT6"/>
<reference evidence="6" key="1">
    <citation type="submission" date="2015-11" db="EMBL/GenBank/DDBJ databases">
        <title>De novo transcriptome assembly of four potential Pierce s Disease insect vectors from Arizona vineyards.</title>
        <authorList>
            <person name="Tassone E.E."/>
        </authorList>
    </citation>
    <scope>NUCLEOTIDE SEQUENCE</scope>
</reference>
<evidence type="ECO:0000256" key="2">
    <source>
        <dbReference type="ARBA" id="ARBA00022737"/>
    </source>
</evidence>
<dbReference type="EMBL" id="GEBQ01002076">
    <property type="protein sequence ID" value="JAT37901.1"/>
    <property type="molecule type" value="Transcribed_RNA"/>
</dbReference>
<evidence type="ECO:0000256" key="3">
    <source>
        <dbReference type="ARBA" id="ARBA00023157"/>
    </source>
</evidence>
<organism evidence="6">
    <name type="scientific">Graphocephala atropunctata</name>
    <dbReference type="NCBI Taxonomy" id="36148"/>
    <lineage>
        <taxon>Eukaryota</taxon>
        <taxon>Metazoa</taxon>
        <taxon>Ecdysozoa</taxon>
        <taxon>Arthropoda</taxon>
        <taxon>Hexapoda</taxon>
        <taxon>Insecta</taxon>
        <taxon>Pterygota</taxon>
        <taxon>Neoptera</taxon>
        <taxon>Paraneoptera</taxon>
        <taxon>Hemiptera</taxon>
        <taxon>Auchenorrhyncha</taxon>
        <taxon>Membracoidea</taxon>
        <taxon>Cicadellidae</taxon>
        <taxon>Cicadellinae</taxon>
        <taxon>Cicadellini</taxon>
        <taxon>Graphocephala</taxon>
    </lineage>
</organism>
<evidence type="ECO:0000256" key="4">
    <source>
        <dbReference type="SAM" id="MobiDB-lite"/>
    </source>
</evidence>
<name>A0A1B6MPT6_9HEMI</name>
<proteinExistence type="predicted"/>
<protein>
    <recommendedName>
        <fullName evidence="5">Teneurin-1-4-like galactose-binding domain-containing protein</fullName>
    </recommendedName>
</protein>
<gene>
    <name evidence="6" type="ORF">g.52620</name>
</gene>
<feature type="region of interest" description="Disordered" evidence="4">
    <location>
        <begin position="158"/>
        <end position="177"/>
    </location>
</feature>
<keyword evidence="2" id="KW-0677">Repeat</keyword>
<evidence type="ECO:0000256" key="1">
    <source>
        <dbReference type="ARBA" id="ARBA00022536"/>
    </source>
</evidence>
<feature type="non-terminal residue" evidence="6">
    <location>
        <position position="214"/>
    </location>
</feature>
<keyword evidence="1" id="KW-0245">EGF-like domain</keyword>
<dbReference type="InterPro" id="IPR057629">
    <property type="entry name" value="Teneurin1-4_GBD"/>
</dbReference>
<feature type="region of interest" description="Disordered" evidence="4">
    <location>
        <begin position="1"/>
        <end position="42"/>
    </location>
</feature>
<evidence type="ECO:0000259" key="5">
    <source>
        <dbReference type="Pfam" id="PF23093"/>
    </source>
</evidence>
<sequence>QMARDSTASVQTPTEESPLTSTAVHYSGPSPSQAASSDQSQQFPQLDLEIDEFRAPHRTTIPPAQFWNIQFRNKQPAFIRFNMSLPWGANFAVYGRRNVAPSITQYDFSEFVKGGRVDHRIKRETAKLLADFQHAVSFTPLTSENTRLRQQLHHFSPTFLGNKKGGQFSESVPSKSHDKNWDLEEVLDSLESEKSNSKSWFQKRTWYLSGPQQT</sequence>
<dbReference type="PANTHER" id="PTHR11219:SF69">
    <property type="entry name" value="TENEURIN-A"/>
    <property type="match status" value="1"/>
</dbReference>
<feature type="domain" description="Teneurin-1-4-like galactose-binding" evidence="5">
    <location>
        <begin position="59"/>
        <end position="127"/>
    </location>
</feature>
<dbReference type="GO" id="GO:0008045">
    <property type="term" value="P:motor neuron axon guidance"/>
    <property type="evidence" value="ECO:0007669"/>
    <property type="project" value="TreeGrafter"/>
</dbReference>
<accession>A0A1B6MPT6</accession>
<feature type="compositionally biased region" description="Low complexity" evidence="4">
    <location>
        <begin position="29"/>
        <end position="42"/>
    </location>
</feature>
<dbReference type="InterPro" id="IPR051216">
    <property type="entry name" value="Teneurin"/>
</dbReference>